<accession>A0A3P1UJD8</accession>
<evidence type="ECO:0000256" key="1">
    <source>
        <dbReference type="SAM" id="Phobius"/>
    </source>
</evidence>
<dbReference type="Proteomes" id="UP000281534">
    <property type="component" value="Unassembled WGS sequence"/>
</dbReference>
<keyword evidence="1" id="KW-0812">Transmembrane</keyword>
<evidence type="ECO:0000313" key="3">
    <source>
        <dbReference type="Proteomes" id="UP000281534"/>
    </source>
</evidence>
<evidence type="ECO:0000313" key="2">
    <source>
        <dbReference type="EMBL" id="RRD21678.1"/>
    </source>
</evidence>
<sequence length="244" mass="28728">MKNKQEKTSNVNHLKDGEDIKIAPIDIDKRNEKEAQQKIKLFLENNKKKFSEFCDKFEIYRRNYKENKSINEEEFKTYSHKFNETMDTFLEEITDLPESNDIGKLLLEMLTYMQVAQAKNTRIHIRLHRNKMEQTDTENKKIKNNLKNIYTGFISIIGVFLGIFTLISININFFGNIVKPENSIKKIIYLFILVNMMSIISLITLIGLIYITICLFTDKEVKYKWLNISLIPFLVLLLTTLLIA</sequence>
<keyword evidence="1" id="KW-1133">Transmembrane helix</keyword>
<organism evidence="2 3">
    <name type="scientific">Fusobacterium canifelinum</name>
    <dbReference type="NCBI Taxonomy" id="285729"/>
    <lineage>
        <taxon>Bacteria</taxon>
        <taxon>Fusobacteriati</taxon>
        <taxon>Fusobacteriota</taxon>
        <taxon>Fusobacteriia</taxon>
        <taxon>Fusobacteriales</taxon>
        <taxon>Fusobacteriaceae</taxon>
        <taxon>Fusobacterium</taxon>
    </lineage>
</organism>
<name>A0A3P1UJD8_9FUSO</name>
<dbReference type="AlphaFoldDB" id="A0A3P1UJD8"/>
<gene>
    <name evidence="2" type="ORF">EII27_10565</name>
</gene>
<dbReference type="RefSeq" id="WP_124797424.1">
    <property type="nucleotide sequence ID" value="NZ_RQYY01000033.1"/>
</dbReference>
<comment type="caution">
    <text evidence="2">The sequence shown here is derived from an EMBL/GenBank/DDBJ whole genome shotgun (WGS) entry which is preliminary data.</text>
</comment>
<feature type="transmembrane region" description="Helical" evidence="1">
    <location>
        <begin position="225"/>
        <end position="243"/>
    </location>
</feature>
<proteinExistence type="predicted"/>
<dbReference type="EMBL" id="RQYY01000033">
    <property type="protein sequence ID" value="RRD21678.1"/>
    <property type="molecule type" value="Genomic_DNA"/>
</dbReference>
<feature type="transmembrane region" description="Helical" evidence="1">
    <location>
        <begin position="149"/>
        <end position="175"/>
    </location>
</feature>
<keyword evidence="1" id="KW-0472">Membrane</keyword>
<reference evidence="2 3" key="1">
    <citation type="submission" date="2018-11" db="EMBL/GenBank/DDBJ databases">
        <title>Genomes From Bacteria Associated with the Canine Oral Cavity: a Test Case for Automated Genome-Based Taxonomic Assignment.</title>
        <authorList>
            <person name="Coil D.A."/>
            <person name="Jospin G."/>
            <person name="Darling A.E."/>
            <person name="Wallis C."/>
            <person name="Davis I.J."/>
            <person name="Harris S."/>
            <person name="Eisen J.A."/>
            <person name="Holcombe L.J."/>
            <person name="O'Flynn C."/>
        </authorList>
    </citation>
    <scope>NUCLEOTIDE SEQUENCE [LARGE SCALE GENOMIC DNA]</scope>
    <source>
        <strain evidence="2 3">OH4460_COT-188</strain>
    </source>
</reference>
<dbReference type="OrthoDB" id="87428at2"/>
<feature type="transmembrane region" description="Helical" evidence="1">
    <location>
        <begin position="187"/>
        <end position="213"/>
    </location>
</feature>
<protein>
    <submittedName>
        <fullName evidence="2">Uncharacterized protein</fullName>
    </submittedName>
</protein>